<protein>
    <submittedName>
        <fullName evidence="2">Serine/threonine protein phosphatase</fullName>
    </submittedName>
</protein>
<dbReference type="PANTHER" id="PTHR42850:SF4">
    <property type="entry name" value="ZINC-DEPENDENT ENDOPOLYPHOSPHATASE"/>
    <property type="match status" value="1"/>
</dbReference>
<evidence type="ECO:0000313" key="3">
    <source>
        <dbReference type="Proteomes" id="UP000197361"/>
    </source>
</evidence>
<comment type="caution">
    <text evidence="2">The sequence shown here is derived from an EMBL/GenBank/DDBJ whole genome shotgun (WGS) entry which is preliminary data.</text>
</comment>
<sequence>MFSSLFSKKNRSAVSLPVPRLPEGLRIYAVGDIHGREDLFAELMDKIEADKAARPHPNCGLILLGDLIDRGPSSSTVIERAIRLRRNWPVFHWLIGNHEEVFIKALSGDLAALKLFCRIGGEETILSYGIDHATYSRMTYEELLVTLERAVPSVHRDFLAAGEEMVLLGDYGFVHAGLRPGVPIDSQKPSDLRWIREPFLSADSDFGRFIVHGHTITQTVDERANRLGIDTGAYASGILTAVVIENDERRYLTT</sequence>
<accession>A0A246JNA9</accession>
<dbReference type="InterPro" id="IPR050126">
    <property type="entry name" value="Ap4A_hydrolase"/>
</dbReference>
<dbReference type="GO" id="GO:0005737">
    <property type="term" value="C:cytoplasm"/>
    <property type="evidence" value="ECO:0007669"/>
    <property type="project" value="TreeGrafter"/>
</dbReference>
<keyword evidence="3" id="KW-1185">Reference proteome</keyword>
<dbReference type="SUPFAM" id="SSF56300">
    <property type="entry name" value="Metallo-dependent phosphatases"/>
    <property type="match status" value="1"/>
</dbReference>
<dbReference type="InterPro" id="IPR029052">
    <property type="entry name" value="Metallo-depent_PP-like"/>
</dbReference>
<evidence type="ECO:0000259" key="1">
    <source>
        <dbReference type="Pfam" id="PF00149"/>
    </source>
</evidence>
<dbReference type="GO" id="GO:0110154">
    <property type="term" value="P:RNA decapping"/>
    <property type="evidence" value="ECO:0007669"/>
    <property type="project" value="TreeGrafter"/>
</dbReference>
<organism evidence="2 3">
    <name type="scientific">Sphingopyxis bauzanensis</name>
    <dbReference type="NCBI Taxonomy" id="651663"/>
    <lineage>
        <taxon>Bacteria</taxon>
        <taxon>Pseudomonadati</taxon>
        <taxon>Pseudomonadota</taxon>
        <taxon>Alphaproteobacteria</taxon>
        <taxon>Sphingomonadales</taxon>
        <taxon>Sphingomonadaceae</taxon>
        <taxon>Sphingopyxis</taxon>
    </lineage>
</organism>
<dbReference type="EMBL" id="NISK01000005">
    <property type="protein sequence ID" value="OWQ94134.1"/>
    <property type="molecule type" value="Genomic_DNA"/>
</dbReference>
<dbReference type="AlphaFoldDB" id="A0A246JNA9"/>
<evidence type="ECO:0000313" key="2">
    <source>
        <dbReference type="EMBL" id="OWQ94134.1"/>
    </source>
</evidence>
<name>A0A246JNA9_9SPHN</name>
<dbReference type="GO" id="GO:0016791">
    <property type="term" value="F:phosphatase activity"/>
    <property type="evidence" value="ECO:0007669"/>
    <property type="project" value="TreeGrafter"/>
</dbReference>
<dbReference type="Pfam" id="PF00149">
    <property type="entry name" value="Metallophos"/>
    <property type="match status" value="1"/>
</dbReference>
<dbReference type="PANTHER" id="PTHR42850">
    <property type="entry name" value="METALLOPHOSPHOESTERASE"/>
    <property type="match status" value="1"/>
</dbReference>
<reference evidence="2 3" key="1">
    <citation type="journal article" date="2010" name="Int. J. Syst. Evol. Microbiol.">
        <title>Sphingopyxis bauzanensis sp. nov., a psychrophilic bacterium isolated from soil.</title>
        <authorList>
            <person name="Zhang D.C."/>
            <person name="Liu H.C."/>
            <person name="Xin Y.H."/>
            <person name="Zhou Y.G."/>
            <person name="Schinner F."/>
            <person name="Margesin R."/>
        </authorList>
    </citation>
    <scope>NUCLEOTIDE SEQUENCE [LARGE SCALE GENOMIC DNA]</scope>
    <source>
        <strain evidence="2 3">DSM 22271</strain>
    </source>
</reference>
<dbReference type="OrthoDB" id="9807890at2"/>
<feature type="domain" description="Calcineurin-like phosphoesterase" evidence="1">
    <location>
        <begin position="25"/>
        <end position="215"/>
    </location>
</feature>
<proteinExistence type="predicted"/>
<dbReference type="Gene3D" id="3.60.21.10">
    <property type="match status" value="1"/>
</dbReference>
<dbReference type="InterPro" id="IPR004843">
    <property type="entry name" value="Calcineurin-like_PHP"/>
</dbReference>
<dbReference type="GO" id="GO:0008803">
    <property type="term" value="F:bis(5'-nucleosyl)-tetraphosphatase (symmetrical) activity"/>
    <property type="evidence" value="ECO:0007669"/>
    <property type="project" value="TreeGrafter"/>
</dbReference>
<gene>
    <name evidence="2" type="ORF">CDQ92_18985</name>
</gene>
<dbReference type="Proteomes" id="UP000197361">
    <property type="component" value="Unassembled WGS sequence"/>
</dbReference>